<gene>
    <name evidence="2" type="ORF">F5972_03815</name>
</gene>
<dbReference type="AlphaFoldDB" id="A0A5J5KAS6"/>
<sequence length="193" mass="20745">MAHRPNRSTNRSPNRWPRAAVLTVALAVLATSCGASPPAVSDSAPQDPALAASPAPPQAALAEYRAAGDSWRLVAFTGDQGGHCLSVEGTAHEGLPECDFEVTEDAPVNAAIWAIDDHDLVVYGRVAPETVRLYAVQRAGRVPQALHRDPISGEVYFATFIRDRDIRDIVAVSADGRRHGYAKKIEDFLGHDE</sequence>
<evidence type="ECO:0000256" key="1">
    <source>
        <dbReference type="SAM" id="SignalP"/>
    </source>
</evidence>
<dbReference type="EMBL" id="VYTZ01000001">
    <property type="protein sequence ID" value="KAA9381946.1"/>
    <property type="molecule type" value="Genomic_DNA"/>
</dbReference>
<dbReference type="Proteomes" id="UP000327011">
    <property type="component" value="Unassembled WGS sequence"/>
</dbReference>
<feature type="signal peptide" evidence="1">
    <location>
        <begin position="1"/>
        <end position="35"/>
    </location>
</feature>
<dbReference type="PROSITE" id="PS51257">
    <property type="entry name" value="PROKAR_LIPOPROTEIN"/>
    <property type="match status" value="1"/>
</dbReference>
<accession>A0A5J5KAS6</accession>
<reference evidence="2 3" key="1">
    <citation type="submission" date="2019-09" db="EMBL/GenBank/DDBJ databases">
        <title>Screening of Novel Bioactive Compounds from Soil-Associated.</title>
        <authorList>
            <person name="Gong X."/>
        </authorList>
    </citation>
    <scope>NUCLEOTIDE SEQUENCE [LARGE SCALE GENOMIC DNA]</scope>
    <source>
        <strain evidence="2 3">Gxj-6</strain>
    </source>
</reference>
<evidence type="ECO:0000313" key="3">
    <source>
        <dbReference type="Proteomes" id="UP000327011"/>
    </source>
</evidence>
<feature type="chain" id="PRO_5039443489" evidence="1">
    <location>
        <begin position="36"/>
        <end position="193"/>
    </location>
</feature>
<protein>
    <submittedName>
        <fullName evidence="2">Uncharacterized protein</fullName>
    </submittedName>
</protein>
<comment type="caution">
    <text evidence="2">The sequence shown here is derived from an EMBL/GenBank/DDBJ whole genome shotgun (WGS) entry which is preliminary data.</text>
</comment>
<keyword evidence="1" id="KW-0732">Signal</keyword>
<evidence type="ECO:0000313" key="2">
    <source>
        <dbReference type="EMBL" id="KAA9381946.1"/>
    </source>
</evidence>
<organism evidence="2 3">
    <name type="scientific">Microbispora cellulosiformans</name>
    <dbReference type="NCBI Taxonomy" id="2614688"/>
    <lineage>
        <taxon>Bacteria</taxon>
        <taxon>Bacillati</taxon>
        <taxon>Actinomycetota</taxon>
        <taxon>Actinomycetes</taxon>
        <taxon>Streptosporangiales</taxon>
        <taxon>Streptosporangiaceae</taxon>
        <taxon>Microbispora</taxon>
    </lineage>
</organism>
<name>A0A5J5KAS6_9ACTN</name>
<dbReference type="RefSeq" id="WP_150931039.1">
    <property type="nucleotide sequence ID" value="NZ_VYTZ01000001.1"/>
</dbReference>
<proteinExistence type="predicted"/>
<keyword evidence="3" id="KW-1185">Reference proteome</keyword>